<organism evidence="3 4">
    <name type="scientific">Favolaschia claudopus</name>
    <dbReference type="NCBI Taxonomy" id="2862362"/>
    <lineage>
        <taxon>Eukaryota</taxon>
        <taxon>Fungi</taxon>
        <taxon>Dikarya</taxon>
        <taxon>Basidiomycota</taxon>
        <taxon>Agaricomycotina</taxon>
        <taxon>Agaricomycetes</taxon>
        <taxon>Agaricomycetidae</taxon>
        <taxon>Agaricales</taxon>
        <taxon>Marasmiineae</taxon>
        <taxon>Mycenaceae</taxon>
        <taxon>Favolaschia</taxon>
    </lineage>
</organism>
<feature type="region of interest" description="Disordered" evidence="1">
    <location>
        <begin position="328"/>
        <end position="376"/>
    </location>
</feature>
<feature type="compositionally biased region" description="Low complexity" evidence="1">
    <location>
        <begin position="328"/>
        <end position="337"/>
    </location>
</feature>
<keyword evidence="4" id="KW-1185">Reference proteome</keyword>
<reference evidence="3 4" key="1">
    <citation type="journal article" date="2024" name="J Genomics">
        <title>Draft genome sequencing and assembly of Favolaschia claudopus CIRM-BRFM 2984 isolated from oak limbs.</title>
        <authorList>
            <person name="Navarro D."/>
            <person name="Drula E."/>
            <person name="Chaduli D."/>
            <person name="Cazenave R."/>
            <person name="Ahrendt S."/>
            <person name="Wang J."/>
            <person name="Lipzen A."/>
            <person name="Daum C."/>
            <person name="Barry K."/>
            <person name="Grigoriev I.V."/>
            <person name="Favel A."/>
            <person name="Rosso M.N."/>
            <person name="Martin F."/>
        </authorList>
    </citation>
    <scope>NUCLEOTIDE SEQUENCE [LARGE SCALE GENOMIC DNA]</scope>
    <source>
        <strain evidence="3 4">CIRM-BRFM 2984</strain>
    </source>
</reference>
<evidence type="ECO:0000256" key="2">
    <source>
        <dbReference type="SAM" id="SignalP"/>
    </source>
</evidence>
<dbReference type="EMBL" id="JAWWNJ010000263">
    <property type="protein sequence ID" value="KAK6966616.1"/>
    <property type="molecule type" value="Genomic_DNA"/>
</dbReference>
<evidence type="ECO:0000256" key="1">
    <source>
        <dbReference type="SAM" id="MobiDB-lite"/>
    </source>
</evidence>
<dbReference type="AlphaFoldDB" id="A0AAV9Z0J5"/>
<feature type="chain" id="PRO_5043810417" description="C2H2-type domain-containing protein" evidence="2">
    <location>
        <begin position="37"/>
        <end position="501"/>
    </location>
</feature>
<proteinExistence type="predicted"/>
<name>A0AAV9Z0J5_9AGAR</name>
<accession>A0AAV9Z0J5</accession>
<feature type="signal peptide" evidence="2">
    <location>
        <begin position="1"/>
        <end position="36"/>
    </location>
</feature>
<sequence>LSTASSPGSRKNPRLRFEVPALVHCLLFLHVSLSLSQPSKMPLIDSDNVETYALPCHHTGLIPGTCVDPLFLALGYDAPLPPSCADGEYEYGGETTGNDDLIATQFDDFLFPLGVPTPSDEVPPSAHEYAEDNHPDGEIDFSTGLPSLESFFGDLNAYFHEQGVECSVPENDDSYIPVLTTAQYPSDYAPVDARSFSPPDVPQYTAPSSFTNLQNGGIARPSAASYFHSSDGGYFPYRPDGTYTVSATIASTSASSLVSTPISTPESRPALAQHSSYDYDSFFANLRGGEPSSIAGPSSTPPLPLSQYAASSTLPVYDPPRNLSFIPSSQPTPSTTPVFKDSQISASTGPVRHARRDRGNDGPYRVRFPPTSPPTPCASVGTLSAEQVTALVKQANDAAQTATPNSVLCLWDGGSCGEYISFKNRSGFGDHLRRVHGVGKGGKVGCRWGTGGGVREGCAERGIEETCEESEAFGFGGLLSELWGEVSEDGCVEEAFGGGAG</sequence>
<evidence type="ECO:0000313" key="3">
    <source>
        <dbReference type="EMBL" id="KAK6966616.1"/>
    </source>
</evidence>
<gene>
    <name evidence="3" type="ORF">R3P38DRAFT_3515256</name>
</gene>
<evidence type="ECO:0008006" key="5">
    <source>
        <dbReference type="Google" id="ProtNLM"/>
    </source>
</evidence>
<comment type="caution">
    <text evidence="3">The sequence shown here is derived from an EMBL/GenBank/DDBJ whole genome shotgun (WGS) entry which is preliminary data.</text>
</comment>
<feature type="non-terminal residue" evidence="3">
    <location>
        <position position="1"/>
    </location>
</feature>
<dbReference type="Proteomes" id="UP001362999">
    <property type="component" value="Unassembled WGS sequence"/>
</dbReference>
<protein>
    <recommendedName>
        <fullName evidence="5">C2H2-type domain-containing protein</fullName>
    </recommendedName>
</protein>
<evidence type="ECO:0000313" key="4">
    <source>
        <dbReference type="Proteomes" id="UP001362999"/>
    </source>
</evidence>
<keyword evidence="2" id="KW-0732">Signal</keyword>